<gene>
    <name evidence="3" type="ORF">ANCCAN_09060</name>
</gene>
<name>A0A368GKS3_ANCCA</name>
<accession>A0A368GKS3</accession>
<evidence type="ECO:0000259" key="2">
    <source>
        <dbReference type="Pfam" id="PF00188"/>
    </source>
</evidence>
<keyword evidence="4" id="KW-1185">Reference proteome</keyword>
<protein>
    <recommendedName>
        <fullName evidence="2">SCP domain-containing protein</fullName>
    </recommendedName>
</protein>
<proteinExistence type="predicted"/>
<dbReference type="Gene3D" id="3.40.33.10">
    <property type="entry name" value="CAP"/>
    <property type="match status" value="1"/>
</dbReference>
<dbReference type="AlphaFoldDB" id="A0A368GKS3"/>
<evidence type="ECO:0000256" key="1">
    <source>
        <dbReference type="SAM" id="MobiDB-lite"/>
    </source>
</evidence>
<evidence type="ECO:0000313" key="3">
    <source>
        <dbReference type="EMBL" id="RCN44956.1"/>
    </source>
</evidence>
<dbReference type="SUPFAM" id="SSF55797">
    <property type="entry name" value="PR-1-like"/>
    <property type="match status" value="1"/>
</dbReference>
<reference evidence="3 4" key="1">
    <citation type="submission" date="2014-10" db="EMBL/GenBank/DDBJ databases">
        <title>Draft genome of the hookworm Ancylostoma caninum.</title>
        <authorList>
            <person name="Mitreva M."/>
        </authorList>
    </citation>
    <scope>NUCLEOTIDE SEQUENCE [LARGE SCALE GENOMIC DNA]</scope>
    <source>
        <strain evidence="3 4">Baltimore</strain>
    </source>
</reference>
<feature type="domain" description="SCP" evidence="2">
    <location>
        <begin position="52"/>
        <end position="165"/>
    </location>
</feature>
<organism evidence="3 4">
    <name type="scientific">Ancylostoma caninum</name>
    <name type="common">Dog hookworm</name>
    <dbReference type="NCBI Taxonomy" id="29170"/>
    <lineage>
        <taxon>Eukaryota</taxon>
        <taxon>Metazoa</taxon>
        <taxon>Ecdysozoa</taxon>
        <taxon>Nematoda</taxon>
        <taxon>Chromadorea</taxon>
        <taxon>Rhabditida</taxon>
        <taxon>Rhabditina</taxon>
        <taxon>Rhabditomorpha</taxon>
        <taxon>Strongyloidea</taxon>
        <taxon>Ancylostomatidae</taxon>
        <taxon>Ancylostomatinae</taxon>
        <taxon>Ancylostoma</taxon>
    </lineage>
</organism>
<feature type="region of interest" description="Disordered" evidence="1">
    <location>
        <begin position="1"/>
        <end position="20"/>
    </location>
</feature>
<comment type="caution">
    <text evidence="3">The sequence shown here is derived from an EMBL/GenBank/DDBJ whole genome shotgun (WGS) entry which is preliminary data.</text>
</comment>
<sequence>MVDGNQQNGGTGQKLKKGECNGDGELRNFDAFSTTSLEYDCSAISLTHPLGPPLEWSCNLEEKAIAALSTMKCPTQCPTYSPSDKDGPSAIPNGTTGFFDCQDVKKGYEPMGNWLSEMDKNGIDQDPDPNVRVMYGGKNRNYCNLIRYDAYRIGCAEKECDKTKLTFCLTNQPPLQEKDVVYYAGNGACPTGMCYSTTGGCNFESGLCFPPQPSTKPTPTKKESKSVICHYSFLLFSCVEV</sequence>
<evidence type="ECO:0000313" key="4">
    <source>
        <dbReference type="Proteomes" id="UP000252519"/>
    </source>
</evidence>
<dbReference type="STRING" id="29170.A0A368GKS3"/>
<dbReference type="InterPro" id="IPR014044">
    <property type="entry name" value="CAP_dom"/>
</dbReference>
<dbReference type="EMBL" id="JOJR01000116">
    <property type="protein sequence ID" value="RCN44956.1"/>
    <property type="molecule type" value="Genomic_DNA"/>
</dbReference>
<dbReference type="Pfam" id="PF00188">
    <property type="entry name" value="CAP"/>
    <property type="match status" value="1"/>
</dbReference>
<dbReference type="InterPro" id="IPR035940">
    <property type="entry name" value="CAP_sf"/>
</dbReference>
<dbReference type="Proteomes" id="UP000252519">
    <property type="component" value="Unassembled WGS sequence"/>
</dbReference>